<feature type="domain" description="BTB" evidence="3">
    <location>
        <begin position="30"/>
        <end position="101"/>
    </location>
</feature>
<dbReference type="HOGENOM" id="CLU_004253_11_4_1"/>
<dbReference type="SMART" id="SM00225">
    <property type="entry name" value="BTB"/>
    <property type="match status" value="1"/>
</dbReference>
<evidence type="ECO:0000313" key="5">
    <source>
        <dbReference type="Proteomes" id="UP000030746"/>
    </source>
</evidence>
<evidence type="ECO:0000313" key="4">
    <source>
        <dbReference type="EMBL" id="ESO87706.1"/>
    </source>
</evidence>
<dbReference type="AlphaFoldDB" id="V4A321"/>
<keyword evidence="5" id="KW-1185">Reference proteome</keyword>
<evidence type="ECO:0000256" key="1">
    <source>
        <dbReference type="ARBA" id="ARBA00022441"/>
    </source>
</evidence>
<dbReference type="SUPFAM" id="SSF54695">
    <property type="entry name" value="POZ domain"/>
    <property type="match status" value="1"/>
</dbReference>
<dbReference type="PANTHER" id="PTHR24412:SF497">
    <property type="entry name" value="KELCH-LIKE PROTEIN 18"/>
    <property type="match status" value="1"/>
</dbReference>
<dbReference type="InterPro" id="IPR011333">
    <property type="entry name" value="SKP1/BTB/POZ_sf"/>
</dbReference>
<dbReference type="KEGG" id="lgi:LOTGIDRAFT_127223"/>
<dbReference type="OrthoDB" id="6056451at2759"/>
<keyword evidence="1" id="KW-0880">Kelch repeat</keyword>
<feature type="non-terminal residue" evidence="4">
    <location>
        <position position="130"/>
    </location>
</feature>
<protein>
    <recommendedName>
        <fullName evidence="3">BTB domain-containing protein</fullName>
    </recommendedName>
</protein>
<dbReference type="CTD" id="20232687"/>
<reference evidence="4 5" key="1">
    <citation type="journal article" date="2013" name="Nature">
        <title>Insights into bilaterian evolution from three spiralian genomes.</title>
        <authorList>
            <person name="Simakov O."/>
            <person name="Marletaz F."/>
            <person name="Cho S.J."/>
            <person name="Edsinger-Gonzales E."/>
            <person name="Havlak P."/>
            <person name="Hellsten U."/>
            <person name="Kuo D.H."/>
            <person name="Larsson T."/>
            <person name="Lv J."/>
            <person name="Arendt D."/>
            <person name="Savage R."/>
            <person name="Osoegawa K."/>
            <person name="de Jong P."/>
            <person name="Grimwood J."/>
            <person name="Chapman J.A."/>
            <person name="Shapiro H."/>
            <person name="Aerts A."/>
            <person name="Otillar R.P."/>
            <person name="Terry A.Y."/>
            <person name="Boore J.L."/>
            <person name="Grigoriev I.V."/>
            <person name="Lindberg D.R."/>
            <person name="Seaver E.C."/>
            <person name="Weisblat D.A."/>
            <person name="Putnam N.H."/>
            <person name="Rokhsar D.S."/>
        </authorList>
    </citation>
    <scope>NUCLEOTIDE SEQUENCE [LARGE SCALE GENOMIC DNA]</scope>
</reference>
<accession>V4A321</accession>
<gene>
    <name evidence="4" type="ORF">LOTGIDRAFT_127223</name>
</gene>
<dbReference type="RefSeq" id="XP_009061601.1">
    <property type="nucleotide sequence ID" value="XM_009063353.1"/>
</dbReference>
<dbReference type="PROSITE" id="PS50097">
    <property type="entry name" value="BTB"/>
    <property type="match status" value="1"/>
</dbReference>
<dbReference type="Proteomes" id="UP000030746">
    <property type="component" value="Unassembled WGS sequence"/>
</dbReference>
<keyword evidence="2" id="KW-0677">Repeat</keyword>
<dbReference type="Pfam" id="PF00651">
    <property type="entry name" value="BTB"/>
    <property type="match status" value="1"/>
</dbReference>
<dbReference type="InterPro" id="IPR000210">
    <property type="entry name" value="BTB/POZ_dom"/>
</dbReference>
<dbReference type="Gene3D" id="3.30.710.10">
    <property type="entry name" value="Potassium Channel Kv1.1, Chain A"/>
    <property type="match status" value="1"/>
</dbReference>
<evidence type="ECO:0000256" key="2">
    <source>
        <dbReference type="ARBA" id="ARBA00022737"/>
    </source>
</evidence>
<dbReference type="EMBL" id="KB202849">
    <property type="protein sequence ID" value="ESO87706.1"/>
    <property type="molecule type" value="Genomic_DNA"/>
</dbReference>
<dbReference type="CDD" id="cd18186">
    <property type="entry name" value="BTB_POZ_ZBTB_KLHL-like"/>
    <property type="match status" value="1"/>
</dbReference>
<proteinExistence type="predicted"/>
<dbReference type="OMA" id="CTPNESC"/>
<name>V4A321_LOTGI</name>
<organism evidence="4 5">
    <name type="scientific">Lottia gigantea</name>
    <name type="common">Giant owl limpet</name>
    <dbReference type="NCBI Taxonomy" id="225164"/>
    <lineage>
        <taxon>Eukaryota</taxon>
        <taxon>Metazoa</taxon>
        <taxon>Spiralia</taxon>
        <taxon>Lophotrochozoa</taxon>
        <taxon>Mollusca</taxon>
        <taxon>Gastropoda</taxon>
        <taxon>Patellogastropoda</taxon>
        <taxon>Lottioidea</taxon>
        <taxon>Lottiidae</taxon>
        <taxon>Lottia</taxon>
    </lineage>
</organism>
<dbReference type="GeneID" id="20232687"/>
<evidence type="ECO:0000259" key="3">
    <source>
        <dbReference type="PROSITE" id="PS50097"/>
    </source>
</evidence>
<sequence>MKSSKKTFSRNINDYIIRPLLRQRETGELCDVSIKLNGQTYQAHKAILALWSPYFLSMFTCDMREKVAGDVDLSESMLLDSDSVFSSVLDYMYTGSINISTGNIEDIVRISDFLLLDDVKDYCKQFYLEL</sequence>
<dbReference type="PANTHER" id="PTHR24412">
    <property type="entry name" value="KELCH PROTEIN"/>
    <property type="match status" value="1"/>
</dbReference>